<evidence type="ECO:0000313" key="3">
    <source>
        <dbReference type="Proteomes" id="UP000019376"/>
    </source>
</evidence>
<sequence length="179" mass="20471">MSTVQNDGSLESTENTLKENQRRDHGERTSWQSEERKKKKRERERALLSMDSVPTGVETDCPPAHGGGRTGRRASETVGKRRKKQGDRCEWDQANCTRHRPARRSPRAITLDKLGEGQERAVRIKAHHGWRRNRSVAMAAHGQGFRQFMSVDIWGFTTHHYVEAVKILPGEEVQDMTSL</sequence>
<feature type="region of interest" description="Disordered" evidence="1">
    <location>
        <begin position="1"/>
        <end position="90"/>
    </location>
</feature>
<dbReference type="HOGENOM" id="CLU_1503960_0_0_1"/>
<dbReference type="Proteomes" id="UP000019376">
    <property type="component" value="Unassembled WGS sequence"/>
</dbReference>
<feature type="compositionally biased region" description="Polar residues" evidence="1">
    <location>
        <begin position="1"/>
        <end position="15"/>
    </location>
</feature>
<reference evidence="2 3" key="1">
    <citation type="journal article" date="2013" name="PLoS ONE">
        <title>Genomic and secretomic analyses reveal unique features of the lignocellulolytic enzyme system of Penicillium decumbens.</title>
        <authorList>
            <person name="Liu G."/>
            <person name="Zhang L."/>
            <person name="Wei X."/>
            <person name="Zou G."/>
            <person name="Qin Y."/>
            <person name="Ma L."/>
            <person name="Li J."/>
            <person name="Zheng H."/>
            <person name="Wang S."/>
            <person name="Wang C."/>
            <person name="Xun L."/>
            <person name="Zhao G.-P."/>
            <person name="Zhou Z."/>
            <person name="Qu Y."/>
        </authorList>
    </citation>
    <scope>NUCLEOTIDE SEQUENCE [LARGE SCALE GENOMIC DNA]</scope>
    <source>
        <strain evidence="3">114-2 / CGMCC 5302</strain>
    </source>
</reference>
<name>S7ZC81_PENO1</name>
<organism evidence="2 3">
    <name type="scientific">Penicillium oxalicum (strain 114-2 / CGMCC 5302)</name>
    <name type="common">Penicillium decumbens</name>
    <dbReference type="NCBI Taxonomy" id="933388"/>
    <lineage>
        <taxon>Eukaryota</taxon>
        <taxon>Fungi</taxon>
        <taxon>Dikarya</taxon>
        <taxon>Ascomycota</taxon>
        <taxon>Pezizomycotina</taxon>
        <taxon>Eurotiomycetes</taxon>
        <taxon>Eurotiomycetidae</taxon>
        <taxon>Eurotiales</taxon>
        <taxon>Aspergillaceae</taxon>
        <taxon>Penicillium</taxon>
    </lineage>
</organism>
<dbReference type="AlphaFoldDB" id="S7ZC81"/>
<evidence type="ECO:0000256" key="1">
    <source>
        <dbReference type="SAM" id="MobiDB-lite"/>
    </source>
</evidence>
<gene>
    <name evidence="2" type="ORF">PDE_03186</name>
</gene>
<keyword evidence="3" id="KW-1185">Reference proteome</keyword>
<accession>S7ZC81</accession>
<evidence type="ECO:0000313" key="2">
    <source>
        <dbReference type="EMBL" id="EPS28240.1"/>
    </source>
</evidence>
<protein>
    <submittedName>
        <fullName evidence="2">Uncharacterized protein</fullName>
    </submittedName>
</protein>
<proteinExistence type="predicted"/>
<dbReference type="EMBL" id="KB644410">
    <property type="protein sequence ID" value="EPS28240.1"/>
    <property type="molecule type" value="Genomic_DNA"/>
</dbReference>
<feature type="compositionally biased region" description="Basic and acidic residues" evidence="1">
    <location>
        <begin position="16"/>
        <end position="36"/>
    </location>
</feature>